<proteinExistence type="predicted"/>
<evidence type="ECO:0000313" key="4">
    <source>
        <dbReference type="RefSeq" id="XP_025406096.1"/>
    </source>
</evidence>
<evidence type="ECO:0000256" key="1">
    <source>
        <dbReference type="SAM" id="MobiDB-lite"/>
    </source>
</evidence>
<evidence type="ECO:0000313" key="3">
    <source>
        <dbReference type="Proteomes" id="UP000694846"/>
    </source>
</evidence>
<dbReference type="GO" id="GO:0006357">
    <property type="term" value="P:regulation of transcription by RNA polymerase II"/>
    <property type="evidence" value="ECO:0007669"/>
    <property type="project" value="TreeGrafter"/>
</dbReference>
<keyword evidence="3" id="KW-1185">Reference proteome</keyword>
<sequence length="202" mass="23336">MPVSSLLWLIELLEKYPELYNYTLKSYSKRNVTEKAWSEVAIEVMLTVNECKEIWKNLRSTFVRHMKPPASGSSSKSKKPYYLTEFMQFALPFIRALGTPVGNLSDCPQQSPTELEQDSEDQTQNEIYNDEENEEFQLSHVNNDLSPPNCPTQLPSCPIQVQQDNVSNEKSLSDTYKTFPTPRKGKFQKRADTDVDKSFMEY</sequence>
<dbReference type="PANTHER" id="PTHR12243:SF60">
    <property type="entry name" value="SI:CH211-15D5.12-RELATED"/>
    <property type="match status" value="1"/>
</dbReference>
<dbReference type="GO" id="GO:0005667">
    <property type="term" value="C:transcription regulator complex"/>
    <property type="evidence" value="ECO:0007669"/>
    <property type="project" value="TreeGrafter"/>
</dbReference>
<dbReference type="OrthoDB" id="8180805at2759"/>
<reference evidence="4 5" key="1">
    <citation type="submission" date="2025-04" db="UniProtKB">
        <authorList>
            <consortium name="RefSeq"/>
        </authorList>
    </citation>
    <scope>IDENTIFICATION</scope>
    <source>
        <tissue evidence="4 5">Whole body</tissue>
    </source>
</reference>
<dbReference type="RefSeq" id="XP_025406097.1">
    <property type="nucleotide sequence ID" value="XM_025550312.1"/>
</dbReference>
<dbReference type="PROSITE" id="PS51029">
    <property type="entry name" value="MADF"/>
    <property type="match status" value="1"/>
</dbReference>
<evidence type="ECO:0000313" key="5">
    <source>
        <dbReference type="RefSeq" id="XP_025406097.1"/>
    </source>
</evidence>
<dbReference type="PANTHER" id="PTHR12243">
    <property type="entry name" value="MADF DOMAIN TRANSCRIPTION FACTOR"/>
    <property type="match status" value="1"/>
</dbReference>
<feature type="compositionally biased region" description="Polar residues" evidence="1">
    <location>
        <begin position="162"/>
        <end position="178"/>
    </location>
</feature>
<feature type="region of interest" description="Disordered" evidence="1">
    <location>
        <begin position="162"/>
        <end position="202"/>
    </location>
</feature>
<evidence type="ECO:0000259" key="2">
    <source>
        <dbReference type="PROSITE" id="PS51029"/>
    </source>
</evidence>
<dbReference type="GO" id="GO:0005634">
    <property type="term" value="C:nucleus"/>
    <property type="evidence" value="ECO:0007669"/>
    <property type="project" value="TreeGrafter"/>
</dbReference>
<dbReference type="InterPro" id="IPR039353">
    <property type="entry name" value="TF_Adf1"/>
</dbReference>
<dbReference type="AlphaFoldDB" id="A0A8B8F6Z5"/>
<gene>
    <name evidence="4 5" type="primary">LOC112680275</name>
</gene>
<name>A0A8B8F6Z5_9HEMI</name>
<protein>
    <submittedName>
        <fullName evidence="4 5">Uncharacterized protein LOC112680275</fullName>
    </submittedName>
</protein>
<dbReference type="Pfam" id="PF10545">
    <property type="entry name" value="MADF_DNA_bdg"/>
    <property type="match status" value="1"/>
</dbReference>
<dbReference type="RefSeq" id="XP_025406096.1">
    <property type="nucleotide sequence ID" value="XM_025550311.1"/>
</dbReference>
<dbReference type="SMART" id="SM00595">
    <property type="entry name" value="MADF"/>
    <property type="match status" value="1"/>
</dbReference>
<accession>A0A8B8F6Z5</accession>
<organism evidence="3 5">
    <name type="scientific">Sipha flava</name>
    <name type="common">yellow sugarcane aphid</name>
    <dbReference type="NCBI Taxonomy" id="143950"/>
    <lineage>
        <taxon>Eukaryota</taxon>
        <taxon>Metazoa</taxon>
        <taxon>Ecdysozoa</taxon>
        <taxon>Arthropoda</taxon>
        <taxon>Hexapoda</taxon>
        <taxon>Insecta</taxon>
        <taxon>Pterygota</taxon>
        <taxon>Neoptera</taxon>
        <taxon>Paraneoptera</taxon>
        <taxon>Hemiptera</taxon>
        <taxon>Sternorrhyncha</taxon>
        <taxon>Aphidomorpha</taxon>
        <taxon>Aphidoidea</taxon>
        <taxon>Aphididae</taxon>
        <taxon>Sipha</taxon>
    </lineage>
</organism>
<feature type="compositionally biased region" description="Basic and acidic residues" evidence="1">
    <location>
        <begin position="189"/>
        <end position="202"/>
    </location>
</feature>
<dbReference type="GeneID" id="112680275"/>
<dbReference type="InterPro" id="IPR006578">
    <property type="entry name" value="MADF-dom"/>
</dbReference>
<feature type="domain" description="MADF" evidence="2">
    <location>
        <begin position="8"/>
        <end position="95"/>
    </location>
</feature>
<dbReference type="Proteomes" id="UP000694846">
    <property type="component" value="Unplaced"/>
</dbReference>